<dbReference type="PANTHER" id="PTHR48200:SF1">
    <property type="entry name" value="AMINOTRANSFERASE-LIKE PLANT MOBILE DOMAIN-CONTAINING PROTEIN"/>
    <property type="match status" value="1"/>
</dbReference>
<dbReference type="EMBL" id="JARKNE010000001">
    <property type="protein sequence ID" value="KAK5846568.1"/>
    <property type="molecule type" value="Genomic_DNA"/>
</dbReference>
<keyword evidence="1" id="KW-0175">Coiled coil</keyword>
<accession>A0ABR0R4N9</accession>
<dbReference type="PANTHER" id="PTHR48200">
    <property type="entry name" value="PROTEIN, PUTATIVE-RELATED"/>
    <property type="match status" value="1"/>
</dbReference>
<proteinExistence type="predicted"/>
<reference evidence="3 4" key="1">
    <citation type="submission" date="2023-03" db="EMBL/GenBank/DDBJ databases">
        <title>WGS of Gossypium arboreum.</title>
        <authorList>
            <person name="Yu D."/>
        </authorList>
    </citation>
    <scope>NUCLEOTIDE SEQUENCE [LARGE SCALE GENOMIC DNA]</scope>
    <source>
        <tissue evidence="3">Leaf</tissue>
    </source>
</reference>
<comment type="caution">
    <text evidence="3">The sequence shown here is derived from an EMBL/GenBank/DDBJ whole genome shotgun (WGS) entry which is preliminary data.</text>
</comment>
<evidence type="ECO:0000313" key="3">
    <source>
        <dbReference type="EMBL" id="KAK5846568.1"/>
    </source>
</evidence>
<evidence type="ECO:0000256" key="1">
    <source>
        <dbReference type="SAM" id="Coils"/>
    </source>
</evidence>
<organism evidence="3 4">
    <name type="scientific">Gossypium arboreum</name>
    <name type="common">Tree cotton</name>
    <name type="synonym">Gossypium nanking</name>
    <dbReference type="NCBI Taxonomy" id="29729"/>
    <lineage>
        <taxon>Eukaryota</taxon>
        <taxon>Viridiplantae</taxon>
        <taxon>Streptophyta</taxon>
        <taxon>Embryophyta</taxon>
        <taxon>Tracheophyta</taxon>
        <taxon>Spermatophyta</taxon>
        <taxon>Magnoliopsida</taxon>
        <taxon>eudicotyledons</taxon>
        <taxon>Gunneridae</taxon>
        <taxon>Pentapetalae</taxon>
        <taxon>rosids</taxon>
        <taxon>malvids</taxon>
        <taxon>Malvales</taxon>
        <taxon>Malvaceae</taxon>
        <taxon>Malvoideae</taxon>
        <taxon>Gossypium</taxon>
    </lineage>
</organism>
<name>A0ABR0R4N9_GOSAR</name>
<feature type="coiled-coil region" evidence="1">
    <location>
        <begin position="111"/>
        <end position="173"/>
    </location>
</feature>
<protein>
    <submittedName>
        <fullName evidence="3">Uncharacterized protein</fullName>
    </submittedName>
</protein>
<evidence type="ECO:0000256" key="2">
    <source>
        <dbReference type="SAM" id="MobiDB-lite"/>
    </source>
</evidence>
<evidence type="ECO:0000313" key="4">
    <source>
        <dbReference type="Proteomes" id="UP001358586"/>
    </source>
</evidence>
<feature type="compositionally biased region" description="Basic and acidic residues" evidence="2">
    <location>
        <begin position="184"/>
        <end position="195"/>
    </location>
</feature>
<sequence length="213" mass="25366">MPRRDDISEENWIALLRNLQEEGVEWKAPWLVPDEILYRRSYYKKRIREIADAWRQTCQMKRLAVGSMTTPEYEGWLHRRTNDNIPQPMLVEVKSMDEYLQVIPFELEIIKQDFDERNLELKKKIEQLEEEKVHLRLDVDVQKLKAEKLRKGKRKAEEDLDGLKADYKKLHMSMRTAGLGKTSESGDEKFKRKMPELITGRRGSTMLEHRKAP</sequence>
<gene>
    <name evidence="3" type="ORF">PVK06_002861</name>
</gene>
<keyword evidence="4" id="KW-1185">Reference proteome</keyword>
<dbReference type="Proteomes" id="UP001358586">
    <property type="component" value="Chromosome 1"/>
</dbReference>
<feature type="region of interest" description="Disordered" evidence="2">
    <location>
        <begin position="174"/>
        <end position="213"/>
    </location>
</feature>